<sequence length="164" mass="19387">MGNYRNVEIDFIERTLELISQYEGLLYRFKFDKQFNYTLLTNCLLGIIVFPKEKAISFLPKDRITEKLRVTMGINESTINKDYVDLQSFVYALRNSIAHFNIEFESQNEEFLIDRIVFNDYQKAAGHVVASFVPVELLSFIRYYGSWFVSNARKYRKDIYEAPS</sequence>
<dbReference type="Pfam" id="PF18736">
    <property type="entry name" value="pEK499_p136"/>
    <property type="match status" value="1"/>
</dbReference>
<name>A0ABX0USN8_9BACT</name>
<evidence type="ECO:0000313" key="2">
    <source>
        <dbReference type="EMBL" id="NIJ55423.1"/>
    </source>
</evidence>
<dbReference type="InterPro" id="IPR041318">
    <property type="entry name" value="pEK499_p136"/>
</dbReference>
<organism evidence="2 3">
    <name type="scientific">Dyadobacter arcticus</name>
    <dbReference type="NCBI Taxonomy" id="1078754"/>
    <lineage>
        <taxon>Bacteria</taxon>
        <taxon>Pseudomonadati</taxon>
        <taxon>Bacteroidota</taxon>
        <taxon>Cytophagia</taxon>
        <taxon>Cytophagales</taxon>
        <taxon>Spirosomataceae</taxon>
        <taxon>Dyadobacter</taxon>
    </lineage>
</organism>
<feature type="domain" description="pEK499-p136 HEPN" evidence="1">
    <location>
        <begin position="1"/>
        <end position="153"/>
    </location>
</feature>
<dbReference type="RefSeq" id="WP_167275210.1">
    <property type="nucleotide sequence ID" value="NZ_JAASQJ010000005.1"/>
</dbReference>
<keyword evidence="3" id="KW-1185">Reference proteome</keyword>
<accession>A0ABX0USN8</accession>
<evidence type="ECO:0000313" key="3">
    <source>
        <dbReference type="Proteomes" id="UP001179181"/>
    </source>
</evidence>
<comment type="caution">
    <text evidence="2">The sequence shown here is derived from an EMBL/GenBank/DDBJ whole genome shotgun (WGS) entry which is preliminary data.</text>
</comment>
<dbReference type="EMBL" id="JAASQJ010000005">
    <property type="protein sequence ID" value="NIJ55423.1"/>
    <property type="molecule type" value="Genomic_DNA"/>
</dbReference>
<reference evidence="2 3" key="1">
    <citation type="submission" date="2020-03" db="EMBL/GenBank/DDBJ databases">
        <title>Genomic Encyclopedia of Type Strains, Phase IV (KMG-IV): sequencing the most valuable type-strain genomes for metagenomic binning, comparative biology and taxonomic classification.</title>
        <authorList>
            <person name="Goeker M."/>
        </authorList>
    </citation>
    <scope>NUCLEOTIDE SEQUENCE [LARGE SCALE GENOMIC DNA]</scope>
    <source>
        <strain evidence="2 3">DSM 102865</strain>
    </source>
</reference>
<dbReference type="Proteomes" id="UP001179181">
    <property type="component" value="Unassembled WGS sequence"/>
</dbReference>
<protein>
    <recommendedName>
        <fullName evidence="1">pEK499-p136 HEPN domain-containing protein</fullName>
    </recommendedName>
</protein>
<evidence type="ECO:0000259" key="1">
    <source>
        <dbReference type="Pfam" id="PF18736"/>
    </source>
</evidence>
<gene>
    <name evidence="2" type="ORF">FHS68_004612</name>
</gene>
<proteinExistence type="predicted"/>